<keyword evidence="5 6" id="KW-0472">Membrane</keyword>
<dbReference type="AlphaFoldDB" id="A0A179FJZ5"/>
<dbReference type="Gene3D" id="1.20.1250.20">
    <property type="entry name" value="MFS general substrate transporter like domains"/>
    <property type="match status" value="1"/>
</dbReference>
<comment type="subcellular location">
    <subcellularLocation>
        <location evidence="1">Membrane</location>
        <topology evidence="1">Multi-pass membrane protein</topology>
    </subcellularLocation>
</comment>
<keyword evidence="4 6" id="KW-1133">Transmembrane helix</keyword>
<keyword evidence="2" id="KW-0813">Transport</keyword>
<evidence type="ECO:0000256" key="6">
    <source>
        <dbReference type="SAM" id="Phobius"/>
    </source>
</evidence>
<feature type="transmembrane region" description="Helical" evidence="6">
    <location>
        <begin position="109"/>
        <end position="131"/>
    </location>
</feature>
<dbReference type="KEGG" id="pchm:VFPPC_06449"/>
<dbReference type="GO" id="GO:0022857">
    <property type="term" value="F:transmembrane transporter activity"/>
    <property type="evidence" value="ECO:0007669"/>
    <property type="project" value="InterPro"/>
</dbReference>
<feature type="transmembrane region" description="Helical" evidence="6">
    <location>
        <begin position="245"/>
        <end position="270"/>
    </location>
</feature>
<gene>
    <name evidence="7" type="ORF">VFPPC_06449</name>
</gene>
<dbReference type="GeneID" id="28849473"/>
<feature type="transmembrane region" description="Helical" evidence="6">
    <location>
        <begin position="151"/>
        <end position="170"/>
    </location>
</feature>
<dbReference type="InterPro" id="IPR036259">
    <property type="entry name" value="MFS_trans_sf"/>
</dbReference>
<feature type="transmembrane region" description="Helical" evidence="6">
    <location>
        <begin position="191"/>
        <end position="210"/>
    </location>
</feature>
<dbReference type="STRING" id="1380566.A0A179FJZ5"/>
<dbReference type="EMBL" id="LSBJ02000005">
    <property type="protein sequence ID" value="OAQ65329.2"/>
    <property type="molecule type" value="Genomic_DNA"/>
</dbReference>
<dbReference type="GO" id="GO:0005886">
    <property type="term" value="C:plasma membrane"/>
    <property type="evidence" value="ECO:0007669"/>
    <property type="project" value="TreeGrafter"/>
</dbReference>
<comment type="caution">
    <text evidence="7">The sequence shown here is derived from an EMBL/GenBank/DDBJ whole genome shotgun (WGS) entry which is preliminary data.</text>
</comment>
<accession>A0A179FJZ5</accession>
<feature type="transmembrane region" description="Helical" evidence="6">
    <location>
        <begin position="216"/>
        <end position="238"/>
    </location>
</feature>
<evidence type="ECO:0000313" key="7">
    <source>
        <dbReference type="EMBL" id="OAQ65329.2"/>
    </source>
</evidence>
<dbReference type="Pfam" id="PF07690">
    <property type="entry name" value="MFS_1"/>
    <property type="match status" value="1"/>
</dbReference>
<reference evidence="7 8" key="1">
    <citation type="journal article" date="2016" name="PLoS Pathog.">
        <title>Biosynthesis of antibiotic leucinostatins in bio-control fungus Purpureocillium lilacinum and their inhibition on phytophthora revealed by genome mining.</title>
        <authorList>
            <person name="Wang G."/>
            <person name="Liu Z."/>
            <person name="Lin R."/>
            <person name="Li E."/>
            <person name="Mao Z."/>
            <person name="Ling J."/>
            <person name="Yang Y."/>
            <person name="Yin W.B."/>
            <person name="Xie B."/>
        </authorList>
    </citation>
    <scope>NUCLEOTIDE SEQUENCE [LARGE SCALE GENOMIC DNA]</scope>
    <source>
        <strain evidence="7">170</strain>
    </source>
</reference>
<dbReference type="InterPro" id="IPR011701">
    <property type="entry name" value="MFS"/>
</dbReference>
<dbReference type="RefSeq" id="XP_022284325.1">
    <property type="nucleotide sequence ID" value="XM_022428510.1"/>
</dbReference>
<evidence type="ECO:0000256" key="2">
    <source>
        <dbReference type="ARBA" id="ARBA00022448"/>
    </source>
</evidence>
<dbReference type="OrthoDB" id="9986881at2759"/>
<dbReference type="Proteomes" id="UP000078397">
    <property type="component" value="Unassembled WGS sequence"/>
</dbReference>
<proteinExistence type="predicted"/>
<dbReference type="PANTHER" id="PTHR23502">
    <property type="entry name" value="MAJOR FACILITATOR SUPERFAMILY"/>
    <property type="match status" value="1"/>
</dbReference>
<evidence type="ECO:0000256" key="5">
    <source>
        <dbReference type="ARBA" id="ARBA00023136"/>
    </source>
</evidence>
<organism evidence="7 8">
    <name type="scientific">Pochonia chlamydosporia 170</name>
    <dbReference type="NCBI Taxonomy" id="1380566"/>
    <lineage>
        <taxon>Eukaryota</taxon>
        <taxon>Fungi</taxon>
        <taxon>Dikarya</taxon>
        <taxon>Ascomycota</taxon>
        <taxon>Pezizomycotina</taxon>
        <taxon>Sordariomycetes</taxon>
        <taxon>Hypocreomycetidae</taxon>
        <taxon>Hypocreales</taxon>
        <taxon>Clavicipitaceae</taxon>
        <taxon>Pochonia</taxon>
    </lineage>
</organism>
<sequence>MAVTVFTLSVFIGPMVAPFIGGFILSSHLGWRWTQYLSGILASAAAVLNFLFVRESYPPIILSQKAAELRRRTKNWAIHAKQEEVEVDFKELLERNFTRPLHMLAVEPIVLLISLYSSFIYGLLYLFLTAYPVIFQGVYGMKPGVSGLPELGVVIGCLCTGVVMILRLPVYRRKLERNENIPIPEWRLPEAMFGGIIFAGGMFWLGWAGYRSQVHWIVPTIGGAVAGFGISMVFLQAFNYLIDSYLMLAASALAANTFLRSLFGGISPLFASYMFKGMGINWALTLLGCVASLFSLVPFVFYFKGPRIRQISRYTPKININVPASTPEEKV</sequence>
<dbReference type="SUPFAM" id="SSF103473">
    <property type="entry name" value="MFS general substrate transporter"/>
    <property type="match status" value="1"/>
</dbReference>
<evidence type="ECO:0000256" key="4">
    <source>
        <dbReference type="ARBA" id="ARBA00022989"/>
    </source>
</evidence>
<dbReference type="PANTHER" id="PTHR23502:SF31">
    <property type="entry name" value="POLYAMINE TRANSPORTER 1"/>
    <property type="match status" value="1"/>
</dbReference>
<evidence type="ECO:0000313" key="8">
    <source>
        <dbReference type="Proteomes" id="UP000078397"/>
    </source>
</evidence>
<evidence type="ECO:0000256" key="1">
    <source>
        <dbReference type="ARBA" id="ARBA00004141"/>
    </source>
</evidence>
<keyword evidence="8" id="KW-1185">Reference proteome</keyword>
<feature type="transmembrane region" description="Helical" evidence="6">
    <location>
        <begin position="282"/>
        <end position="303"/>
    </location>
</feature>
<name>A0A179FJZ5_METCM</name>
<feature type="transmembrane region" description="Helical" evidence="6">
    <location>
        <begin position="34"/>
        <end position="53"/>
    </location>
</feature>
<evidence type="ECO:0000256" key="3">
    <source>
        <dbReference type="ARBA" id="ARBA00022692"/>
    </source>
</evidence>
<keyword evidence="3 6" id="KW-0812">Transmembrane</keyword>
<protein>
    <submittedName>
        <fullName evidence="7">MFS multidrug transporter</fullName>
    </submittedName>
</protein>